<proteinExistence type="predicted"/>
<accession>A0A4Y7KMP2</accession>
<evidence type="ECO:0000313" key="3">
    <source>
        <dbReference type="Proteomes" id="UP000316621"/>
    </source>
</evidence>
<dbReference type="AlphaFoldDB" id="A0A4Y7KMP2"/>
<reference evidence="2 3" key="1">
    <citation type="journal article" date="2018" name="Science">
        <title>The opium poppy genome and morphinan production.</title>
        <authorList>
            <person name="Guo L."/>
            <person name="Winzer T."/>
            <person name="Yang X."/>
            <person name="Li Y."/>
            <person name="Ning Z."/>
            <person name="He Z."/>
            <person name="Teodor R."/>
            <person name="Lu Y."/>
            <person name="Bowser T.A."/>
            <person name="Graham I.A."/>
            <person name="Ye K."/>
        </authorList>
    </citation>
    <scope>NUCLEOTIDE SEQUENCE [LARGE SCALE GENOMIC DNA]</scope>
    <source>
        <strain evidence="3">cv. HN1</strain>
        <tissue evidence="2">Leaves</tissue>
    </source>
</reference>
<dbReference type="Proteomes" id="UP000316621">
    <property type="component" value="Chromosome 8"/>
</dbReference>
<keyword evidence="3" id="KW-1185">Reference proteome</keyword>
<feature type="signal peptide" evidence="1">
    <location>
        <begin position="1"/>
        <end position="21"/>
    </location>
</feature>
<sequence length="59" mass="6761">MSSRFVSCVIAFLESMDVCVGNVLCRGYRYLWHSLNKTVSVYENNHDTCTLGLSTSYCW</sequence>
<name>A0A4Y7KMP2_PAPSO</name>
<gene>
    <name evidence="2" type="ORF">C5167_050099</name>
</gene>
<evidence type="ECO:0000313" key="2">
    <source>
        <dbReference type="EMBL" id="RZC74624.1"/>
    </source>
</evidence>
<protein>
    <submittedName>
        <fullName evidence="2">Uncharacterized protein</fullName>
    </submittedName>
</protein>
<organism evidence="2 3">
    <name type="scientific">Papaver somniferum</name>
    <name type="common">Opium poppy</name>
    <dbReference type="NCBI Taxonomy" id="3469"/>
    <lineage>
        <taxon>Eukaryota</taxon>
        <taxon>Viridiplantae</taxon>
        <taxon>Streptophyta</taxon>
        <taxon>Embryophyta</taxon>
        <taxon>Tracheophyta</taxon>
        <taxon>Spermatophyta</taxon>
        <taxon>Magnoliopsida</taxon>
        <taxon>Ranunculales</taxon>
        <taxon>Papaveraceae</taxon>
        <taxon>Papaveroideae</taxon>
        <taxon>Papaver</taxon>
    </lineage>
</organism>
<feature type="chain" id="PRO_5021303123" evidence="1">
    <location>
        <begin position="22"/>
        <end position="59"/>
    </location>
</feature>
<dbReference type="Gramene" id="RZC74624">
    <property type="protein sequence ID" value="RZC74624"/>
    <property type="gene ID" value="C5167_050099"/>
</dbReference>
<keyword evidence="1" id="KW-0732">Signal</keyword>
<dbReference type="EMBL" id="CM010722">
    <property type="protein sequence ID" value="RZC74624.1"/>
    <property type="molecule type" value="Genomic_DNA"/>
</dbReference>
<evidence type="ECO:0000256" key="1">
    <source>
        <dbReference type="SAM" id="SignalP"/>
    </source>
</evidence>